<name>A0A9W2YNF2_BIOGL</name>
<protein>
    <submittedName>
        <fullName evidence="3">Uncharacterized protein LOC106077779</fullName>
    </submittedName>
</protein>
<accession>A0A9W2YNF2</accession>
<organism evidence="2 3">
    <name type="scientific">Biomphalaria glabrata</name>
    <name type="common">Bloodfluke planorb</name>
    <name type="synonym">Freshwater snail</name>
    <dbReference type="NCBI Taxonomy" id="6526"/>
    <lineage>
        <taxon>Eukaryota</taxon>
        <taxon>Metazoa</taxon>
        <taxon>Spiralia</taxon>
        <taxon>Lophotrochozoa</taxon>
        <taxon>Mollusca</taxon>
        <taxon>Gastropoda</taxon>
        <taxon>Heterobranchia</taxon>
        <taxon>Euthyneura</taxon>
        <taxon>Panpulmonata</taxon>
        <taxon>Hygrophila</taxon>
        <taxon>Lymnaeoidea</taxon>
        <taxon>Planorbidae</taxon>
        <taxon>Biomphalaria</taxon>
    </lineage>
</organism>
<dbReference type="AlphaFoldDB" id="A0A9W2YNF2"/>
<feature type="region of interest" description="Disordered" evidence="1">
    <location>
        <begin position="1"/>
        <end position="20"/>
    </location>
</feature>
<dbReference type="Proteomes" id="UP001165740">
    <property type="component" value="Chromosome 1"/>
</dbReference>
<evidence type="ECO:0000313" key="2">
    <source>
        <dbReference type="Proteomes" id="UP001165740"/>
    </source>
</evidence>
<gene>
    <name evidence="3" type="primary">LOC106077779</name>
</gene>
<dbReference type="OrthoDB" id="6114265at2759"/>
<evidence type="ECO:0000313" key="3">
    <source>
        <dbReference type="RefSeq" id="XP_055864191.1"/>
    </source>
</evidence>
<evidence type="ECO:0000256" key="1">
    <source>
        <dbReference type="SAM" id="MobiDB-lite"/>
    </source>
</evidence>
<proteinExistence type="predicted"/>
<reference evidence="3" key="1">
    <citation type="submission" date="2025-08" db="UniProtKB">
        <authorList>
            <consortium name="RefSeq"/>
        </authorList>
    </citation>
    <scope>IDENTIFICATION</scope>
</reference>
<dbReference type="GeneID" id="106077779"/>
<feature type="compositionally biased region" description="Basic and acidic residues" evidence="1">
    <location>
        <begin position="1"/>
        <end position="13"/>
    </location>
</feature>
<sequence>MRNTSLHEAKPTDMQKSLSGPVAHLQFTNGRNKMVNRTFTRDEKKIIKKDPEPKRTFSNSTVNLSKCKPFDEGYAPQISESKNCPSNLNSNLLTNGLNHNLSKLSQKDFQSINDKPTSQPVVLKRNKGKERGTYVQDPTISTHWSQPFQGDNSVIQDKALPNSPNLEWAHVLQKPSVKRDDSDISIGSTRPKYLVHHNGEILLPCPKLADLIIDDSMADHMNTLNITSCCNEEVTEDRYQLLMDSINLDDFGVKKAATSSLNLGDYVKDNSSASSNETHYSASSVEMDLDMNGHHTNILVEKVDSKPFLVCKGNISESQHVIDSLSFHKKKHRRFKWMKLFKKDCHQVNSKEG</sequence>
<keyword evidence="2" id="KW-1185">Reference proteome</keyword>
<dbReference type="RefSeq" id="XP_055864191.1">
    <property type="nucleotide sequence ID" value="XM_056008216.1"/>
</dbReference>